<dbReference type="PANTHER" id="PTHR43579:SF1">
    <property type="entry name" value="NEUTRAL METALLOPROTEINASE"/>
    <property type="match status" value="1"/>
</dbReference>
<dbReference type="SUPFAM" id="SSF55486">
    <property type="entry name" value="Metalloproteases ('zincins'), catalytic domain"/>
    <property type="match status" value="1"/>
</dbReference>
<comment type="function">
    <text evidence="8">Extracellular zinc metalloprotease.</text>
</comment>
<evidence type="ECO:0000313" key="11">
    <source>
        <dbReference type="EMBL" id="RUT65530.1"/>
    </source>
</evidence>
<keyword evidence="5 8" id="KW-0862">Zinc</keyword>
<dbReference type="GO" id="GO:0004222">
    <property type="term" value="F:metalloendopeptidase activity"/>
    <property type="evidence" value="ECO:0007669"/>
    <property type="project" value="UniProtKB-UniRule"/>
</dbReference>
<dbReference type="GO" id="GO:0005576">
    <property type="term" value="C:extracellular region"/>
    <property type="evidence" value="ECO:0007669"/>
    <property type="project" value="UniProtKB-SubCell"/>
</dbReference>
<name>A0A433ZTT1_MORMO</name>
<sequence length="366" mass="41413">MSAHTPRYSFLPPWVLKKRLLHEGDHEETQLCYQHIQQLLSYSYLPETDSAPHGYASLPEAGCHTPAHRRVMHLKNLTIVPDLYYREDRKADNHQLRMAVRQDADTDNMFEYLDIIYKFFDGVFDYKSFNNSNATISAMTHYGRGYCNAFWNGAHLVFGAGDTGMSESPLFLSFAQLDIATHEFSHAVIDHLSPLTYSSQSGALNESVCDVFTIMLGHYRSRHASHQGDWHIGRTLFSEQSGIKALRSLSSPGNAYNHPVLGKDKQVAHMRDYIELPDNPENDNGGVHCYSGIPNHAFYHFASALGGYSWEVAGQIWFDTLRRGNLPPECDFLTFARETMAVADENYDEEVTAVLMSAWHAVGLEP</sequence>
<dbReference type="GO" id="GO:0006508">
    <property type="term" value="P:proteolysis"/>
    <property type="evidence" value="ECO:0007669"/>
    <property type="project" value="UniProtKB-KW"/>
</dbReference>
<dbReference type="PANTHER" id="PTHR43579">
    <property type="match status" value="1"/>
</dbReference>
<keyword evidence="3" id="KW-0479">Metal-binding</keyword>
<dbReference type="CDD" id="cd09597">
    <property type="entry name" value="M4_TLP"/>
    <property type="match status" value="1"/>
</dbReference>
<accession>A0A433ZTT1</accession>
<evidence type="ECO:0000259" key="9">
    <source>
        <dbReference type="Pfam" id="PF01447"/>
    </source>
</evidence>
<dbReference type="OrthoDB" id="5378341at2"/>
<feature type="active site" evidence="7">
    <location>
        <position position="183"/>
    </location>
</feature>
<keyword evidence="2 8" id="KW-0645">Protease</keyword>
<evidence type="ECO:0000313" key="12">
    <source>
        <dbReference type="Proteomes" id="UP000286908"/>
    </source>
</evidence>
<evidence type="ECO:0000256" key="1">
    <source>
        <dbReference type="ARBA" id="ARBA00009388"/>
    </source>
</evidence>
<dbReference type="GO" id="GO:0046872">
    <property type="term" value="F:metal ion binding"/>
    <property type="evidence" value="ECO:0007669"/>
    <property type="project" value="UniProtKB-UniRule"/>
</dbReference>
<dbReference type="InterPro" id="IPR001570">
    <property type="entry name" value="Peptidase_M4_C_domain"/>
</dbReference>
<dbReference type="Gene3D" id="1.10.390.10">
    <property type="entry name" value="Neutral Protease Domain 2"/>
    <property type="match status" value="1"/>
</dbReference>
<comment type="cofactor">
    <cofactor evidence="8">
        <name>Zn(2+)</name>
        <dbReference type="ChEBI" id="CHEBI:29105"/>
    </cofactor>
</comment>
<dbReference type="AlphaFoldDB" id="A0A433ZTT1"/>
<feature type="active site" description="Proton donor" evidence="7">
    <location>
        <position position="288"/>
    </location>
</feature>
<keyword evidence="4 8" id="KW-0378">Hydrolase</keyword>
<comment type="caution">
    <text evidence="11">The sequence shown here is derived from an EMBL/GenBank/DDBJ whole genome shotgun (WGS) entry which is preliminary data.</text>
</comment>
<dbReference type="InterPro" id="IPR023612">
    <property type="entry name" value="Peptidase_M4"/>
</dbReference>
<keyword evidence="8" id="KW-0964">Secreted</keyword>
<dbReference type="InterPro" id="IPR013856">
    <property type="entry name" value="Peptidase_M4_domain"/>
</dbReference>
<comment type="subcellular location">
    <subcellularLocation>
        <location evidence="8">Secreted</location>
    </subcellularLocation>
</comment>
<dbReference type="Pfam" id="PF01447">
    <property type="entry name" value="Peptidase_M4"/>
    <property type="match status" value="1"/>
</dbReference>
<feature type="domain" description="Peptidase M4 C-terminal" evidence="10">
    <location>
        <begin position="194"/>
        <end position="363"/>
    </location>
</feature>
<reference evidence="11 12" key="1">
    <citation type="submission" date="2017-08" db="EMBL/GenBank/DDBJ databases">
        <title>Draft genome sequence of pheromone producing symbiont Morganella morganii, of the female New Zealand grass grub Costelytra giveni.</title>
        <authorList>
            <person name="Laugraud A."/>
            <person name="Young S.D."/>
            <person name="Hurst M.H."/>
        </authorList>
    </citation>
    <scope>NUCLEOTIDE SEQUENCE [LARGE SCALE GENOMIC DNA]</scope>
    <source>
        <strain evidence="11 12">MMsCG</strain>
    </source>
</reference>
<dbReference type="Proteomes" id="UP000286908">
    <property type="component" value="Unassembled WGS sequence"/>
</dbReference>
<dbReference type="Gene3D" id="3.10.170.10">
    <property type="match status" value="1"/>
</dbReference>
<protein>
    <recommendedName>
        <fullName evidence="8">Neutral metalloproteinase</fullName>
        <ecNumber evidence="8">3.4.24.-</ecNumber>
    </recommendedName>
</protein>
<evidence type="ECO:0000256" key="4">
    <source>
        <dbReference type="ARBA" id="ARBA00022801"/>
    </source>
</evidence>
<evidence type="ECO:0000256" key="7">
    <source>
        <dbReference type="PIRSR" id="PIRSR623612-1"/>
    </source>
</evidence>
<keyword evidence="6 8" id="KW-0482">Metalloprotease</keyword>
<proteinExistence type="inferred from homology"/>
<dbReference type="InterPro" id="IPR027268">
    <property type="entry name" value="Peptidase_M4/M1_CTD_sf"/>
</dbReference>
<gene>
    <name evidence="11" type="ORF">CKG00_03255</name>
</gene>
<feature type="domain" description="Peptidase M4" evidence="9">
    <location>
        <begin position="112"/>
        <end position="189"/>
    </location>
</feature>
<evidence type="ECO:0000256" key="3">
    <source>
        <dbReference type="ARBA" id="ARBA00022723"/>
    </source>
</evidence>
<dbReference type="EC" id="3.4.24.-" evidence="8"/>
<dbReference type="PRINTS" id="PR00730">
    <property type="entry name" value="THERMOLYSIN"/>
</dbReference>
<organism evidence="11 12">
    <name type="scientific">Morganella morganii</name>
    <name type="common">Proteus morganii</name>
    <dbReference type="NCBI Taxonomy" id="582"/>
    <lineage>
        <taxon>Bacteria</taxon>
        <taxon>Pseudomonadati</taxon>
        <taxon>Pseudomonadota</taxon>
        <taxon>Gammaproteobacteria</taxon>
        <taxon>Enterobacterales</taxon>
        <taxon>Morganellaceae</taxon>
        <taxon>Morganella</taxon>
    </lineage>
</organism>
<dbReference type="EMBL" id="NRQY01000001">
    <property type="protein sequence ID" value="RUT65530.1"/>
    <property type="molecule type" value="Genomic_DNA"/>
</dbReference>
<evidence type="ECO:0000259" key="10">
    <source>
        <dbReference type="Pfam" id="PF02868"/>
    </source>
</evidence>
<evidence type="ECO:0000256" key="6">
    <source>
        <dbReference type="ARBA" id="ARBA00023049"/>
    </source>
</evidence>
<dbReference type="Pfam" id="PF02868">
    <property type="entry name" value="Peptidase_M4_C"/>
    <property type="match status" value="1"/>
</dbReference>
<evidence type="ECO:0000256" key="5">
    <source>
        <dbReference type="ARBA" id="ARBA00022833"/>
    </source>
</evidence>
<evidence type="ECO:0000256" key="8">
    <source>
        <dbReference type="RuleBase" id="RU366073"/>
    </source>
</evidence>
<comment type="similarity">
    <text evidence="1 8">Belongs to the peptidase M4 family.</text>
</comment>
<dbReference type="InterPro" id="IPR052759">
    <property type="entry name" value="Metalloprotease_M4"/>
</dbReference>
<evidence type="ECO:0000256" key="2">
    <source>
        <dbReference type="ARBA" id="ARBA00022670"/>
    </source>
</evidence>